<gene>
    <name evidence="2" type="ORF">B0T16DRAFT_201222</name>
</gene>
<name>A0AA40CJ07_9PEZI</name>
<comment type="caution">
    <text evidence="2">The sequence shown here is derived from an EMBL/GenBank/DDBJ whole genome shotgun (WGS) entry which is preliminary data.</text>
</comment>
<proteinExistence type="predicted"/>
<organism evidence="2 3">
    <name type="scientific">Cercophora newfieldiana</name>
    <dbReference type="NCBI Taxonomy" id="92897"/>
    <lineage>
        <taxon>Eukaryota</taxon>
        <taxon>Fungi</taxon>
        <taxon>Dikarya</taxon>
        <taxon>Ascomycota</taxon>
        <taxon>Pezizomycotina</taxon>
        <taxon>Sordariomycetes</taxon>
        <taxon>Sordariomycetidae</taxon>
        <taxon>Sordariales</taxon>
        <taxon>Lasiosphaeriaceae</taxon>
        <taxon>Cercophora</taxon>
    </lineage>
</organism>
<evidence type="ECO:0000313" key="2">
    <source>
        <dbReference type="EMBL" id="KAK0640686.1"/>
    </source>
</evidence>
<accession>A0AA40CJ07</accession>
<evidence type="ECO:0000313" key="3">
    <source>
        <dbReference type="Proteomes" id="UP001174936"/>
    </source>
</evidence>
<dbReference type="EMBL" id="JAULSV010000006">
    <property type="protein sequence ID" value="KAK0640686.1"/>
    <property type="molecule type" value="Genomic_DNA"/>
</dbReference>
<feature type="region of interest" description="Disordered" evidence="1">
    <location>
        <begin position="137"/>
        <end position="210"/>
    </location>
</feature>
<keyword evidence="3" id="KW-1185">Reference proteome</keyword>
<protein>
    <submittedName>
        <fullName evidence="2">Uncharacterized protein</fullName>
    </submittedName>
</protein>
<dbReference type="AlphaFoldDB" id="A0AA40CJ07"/>
<feature type="compositionally biased region" description="Basic and acidic residues" evidence="1">
    <location>
        <begin position="192"/>
        <end position="210"/>
    </location>
</feature>
<sequence>MLEPLWRSNCGLKVSKLPPVLHLTLRHRNPRLISSVAHKRQSPILDAAIIPVTRNRNLPPTRARTVECRNPIDQSCHRTFQPAPNAKSRASRASSLSLLALHLLPEDVPRVARPRGRPAITVRELNVDVRPRLVARHAERPAADSGRAPPHTLRRALPNAVPARLPPDLAQRAHERHRAVPPPRPEAQACEQEDHDRNDYRNRDGDHRGAVPLDGHEWWGKIVLDIPRPEAFAGRLGSSGPLARAVLVRCIHVYLDICVGEMC</sequence>
<dbReference type="Proteomes" id="UP001174936">
    <property type="component" value="Unassembled WGS sequence"/>
</dbReference>
<evidence type="ECO:0000256" key="1">
    <source>
        <dbReference type="SAM" id="MobiDB-lite"/>
    </source>
</evidence>
<reference evidence="2" key="1">
    <citation type="submission" date="2023-06" db="EMBL/GenBank/DDBJ databases">
        <title>Genome-scale phylogeny and comparative genomics of the fungal order Sordariales.</title>
        <authorList>
            <consortium name="Lawrence Berkeley National Laboratory"/>
            <person name="Hensen N."/>
            <person name="Bonometti L."/>
            <person name="Westerberg I."/>
            <person name="Brannstrom I.O."/>
            <person name="Guillou S."/>
            <person name="Cros-Aarteil S."/>
            <person name="Calhoun S."/>
            <person name="Haridas S."/>
            <person name="Kuo A."/>
            <person name="Mondo S."/>
            <person name="Pangilinan J."/>
            <person name="Riley R."/>
            <person name="Labutti K."/>
            <person name="Andreopoulos B."/>
            <person name="Lipzen A."/>
            <person name="Chen C."/>
            <person name="Yanf M."/>
            <person name="Daum C."/>
            <person name="Ng V."/>
            <person name="Clum A."/>
            <person name="Steindorff A."/>
            <person name="Ohm R."/>
            <person name="Martin F."/>
            <person name="Silar P."/>
            <person name="Natvig D."/>
            <person name="Lalanne C."/>
            <person name="Gautier V."/>
            <person name="Ament-Velasquez S.L."/>
            <person name="Kruys A."/>
            <person name="Hutchinson M.I."/>
            <person name="Powell A.J."/>
            <person name="Barry K."/>
            <person name="Miller A.N."/>
            <person name="Grigoriev I.V."/>
            <person name="Debuchy R."/>
            <person name="Gladieux P."/>
            <person name="Thoren M.H."/>
            <person name="Johannesson H."/>
        </authorList>
    </citation>
    <scope>NUCLEOTIDE SEQUENCE</scope>
    <source>
        <strain evidence="2">SMH2532-1</strain>
    </source>
</reference>